<evidence type="ECO:0000256" key="3">
    <source>
        <dbReference type="ARBA" id="ARBA00022840"/>
    </source>
</evidence>
<protein>
    <submittedName>
        <fullName evidence="5">ABC transporter, ATP-binding protein</fullName>
    </submittedName>
    <submittedName>
        <fullName evidence="6">Fe(3+) ions import ATP-binding protein FbpC</fullName>
        <ecNumber evidence="6">3.6.3.30</ecNumber>
    </submittedName>
</protein>
<keyword evidence="1" id="KW-0813">Transport</keyword>
<evidence type="ECO:0000256" key="2">
    <source>
        <dbReference type="ARBA" id="ARBA00022741"/>
    </source>
</evidence>
<dbReference type="AlphaFoldDB" id="A0A135YX69"/>
<dbReference type="Proteomes" id="UP000255101">
    <property type="component" value="Unassembled WGS sequence"/>
</dbReference>
<dbReference type="InterPro" id="IPR003593">
    <property type="entry name" value="AAA+_ATPase"/>
</dbReference>
<dbReference type="InterPro" id="IPR027417">
    <property type="entry name" value="P-loop_NTPase"/>
</dbReference>
<dbReference type="SUPFAM" id="SSF52540">
    <property type="entry name" value="P-loop containing nucleoside triphosphate hydrolases"/>
    <property type="match status" value="1"/>
</dbReference>
<sequence>MKSLSIDIKSDLNNFGMDISLKTKAKRIGILGASGAGKSMLLKYISGIISPDQGRIEINGETIFDSSRKIDVIPQKRDVAYMFQNYALFPNMTVRENIEVVLSGSKEYKRDKADRYMKKFCIDNLEDKMPRNLSGGQQQRVALARIMAYEPKLILLDEPFSALDNDLKDKLQIELEDMLSDYEGMVIMVSHSRDEIYRFSDELIIIHNGMVVEQGKTKEVFSRPKTFEGAKMVGVTNILPVEVDQDSSIKIPDLDIRITRDDYERLDVKDRIIDFVEFKNKIKYIGVRDRDFKIVYSQSIDKNNKDVEESSFILDAKVERIYEGLDMTSVYFSVQNRFDKSKIVKKPQKNYCIKINRLENKNNLFVNALISISIDKEKLIFIEN</sequence>
<evidence type="ECO:0000259" key="4">
    <source>
        <dbReference type="PROSITE" id="PS50893"/>
    </source>
</evidence>
<evidence type="ECO:0000313" key="5">
    <source>
        <dbReference type="EMBL" id="KXI13970.1"/>
    </source>
</evidence>
<dbReference type="PROSITE" id="PS50893">
    <property type="entry name" value="ABC_TRANSPORTER_2"/>
    <property type="match status" value="1"/>
</dbReference>
<dbReference type="STRING" id="1261.HMPREF3195_00441"/>
<dbReference type="PANTHER" id="PTHR42781:SF4">
    <property type="entry name" value="SPERMIDINE_PUTRESCINE IMPORT ATP-BINDING PROTEIN POTA"/>
    <property type="match status" value="1"/>
</dbReference>
<dbReference type="InterPro" id="IPR003439">
    <property type="entry name" value="ABC_transporter-like_ATP-bd"/>
</dbReference>
<dbReference type="EC" id="3.6.3.30" evidence="6"/>
<name>A0A135YX69_9FIRM</name>
<reference evidence="6 8" key="2">
    <citation type="submission" date="2018-06" db="EMBL/GenBank/DDBJ databases">
        <authorList>
            <consortium name="Pathogen Informatics"/>
            <person name="Doyle S."/>
        </authorList>
    </citation>
    <scope>NUCLEOTIDE SEQUENCE [LARGE SCALE GENOMIC DNA]</scope>
    <source>
        <strain evidence="6 8">NCTC11460</strain>
    </source>
</reference>
<dbReference type="GO" id="GO:0016887">
    <property type="term" value="F:ATP hydrolysis activity"/>
    <property type="evidence" value="ECO:0007669"/>
    <property type="project" value="InterPro"/>
</dbReference>
<accession>A0A135YX69</accession>
<keyword evidence="3 5" id="KW-0067">ATP-binding</keyword>
<proteinExistence type="predicted"/>
<dbReference type="RefSeq" id="WP_002844993.1">
    <property type="nucleotide sequence ID" value="NZ_CP096607.1"/>
</dbReference>
<dbReference type="PANTHER" id="PTHR42781">
    <property type="entry name" value="SPERMIDINE/PUTRESCINE IMPORT ATP-BINDING PROTEIN POTA"/>
    <property type="match status" value="1"/>
</dbReference>
<dbReference type="InterPro" id="IPR050093">
    <property type="entry name" value="ABC_SmlMolc_Importer"/>
</dbReference>
<evidence type="ECO:0000313" key="7">
    <source>
        <dbReference type="Proteomes" id="UP000070326"/>
    </source>
</evidence>
<keyword evidence="6" id="KW-0378">Hydrolase</keyword>
<dbReference type="EMBL" id="UGTB01000004">
    <property type="protein sequence ID" value="SUB60629.1"/>
    <property type="molecule type" value="Genomic_DNA"/>
</dbReference>
<dbReference type="SMART" id="SM00382">
    <property type="entry name" value="AAA"/>
    <property type="match status" value="1"/>
</dbReference>
<dbReference type="EMBL" id="LSQZ01000015">
    <property type="protein sequence ID" value="KXI13970.1"/>
    <property type="molecule type" value="Genomic_DNA"/>
</dbReference>
<feature type="domain" description="ABC transporter" evidence="4">
    <location>
        <begin position="1"/>
        <end position="233"/>
    </location>
</feature>
<keyword evidence="2" id="KW-0547">Nucleotide-binding</keyword>
<dbReference type="InterPro" id="IPR017871">
    <property type="entry name" value="ABC_transporter-like_CS"/>
</dbReference>
<organism evidence="5 7">
    <name type="scientific">Peptostreptococcus anaerobius</name>
    <dbReference type="NCBI Taxonomy" id="1261"/>
    <lineage>
        <taxon>Bacteria</taxon>
        <taxon>Bacillati</taxon>
        <taxon>Bacillota</taxon>
        <taxon>Clostridia</taxon>
        <taxon>Peptostreptococcales</taxon>
        <taxon>Peptostreptococcaceae</taxon>
        <taxon>Peptostreptococcus</taxon>
    </lineage>
</organism>
<dbReference type="PATRIC" id="fig|1261.5.peg.447"/>
<dbReference type="PROSITE" id="PS00211">
    <property type="entry name" value="ABC_TRANSPORTER_1"/>
    <property type="match status" value="1"/>
</dbReference>
<evidence type="ECO:0000256" key="1">
    <source>
        <dbReference type="ARBA" id="ARBA00022448"/>
    </source>
</evidence>
<reference evidence="5 7" key="1">
    <citation type="submission" date="2016-02" db="EMBL/GenBank/DDBJ databases">
        <authorList>
            <person name="Wen L."/>
            <person name="He K."/>
            <person name="Yang H."/>
        </authorList>
    </citation>
    <scope>NUCLEOTIDE SEQUENCE [LARGE SCALE GENOMIC DNA]</scope>
    <source>
        <strain evidence="5 7">MJR8628A</strain>
    </source>
</reference>
<evidence type="ECO:0000313" key="6">
    <source>
        <dbReference type="EMBL" id="SUB60629.1"/>
    </source>
</evidence>
<dbReference type="Gene3D" id="3.40.50.300">
    <property type="entry name" value="P-loop containing nucleotide triphosphate hydrolases"/>
    <property type="match status" value="1"/>
</dbReference>
<gene>
    <name evidence="6" type="primary">fbpC_1</name>
    <name evidence="5" type="ORF">HMPREF3195_00441</name>
    <name evidence="6" type="ORF">NCTC11460_00536</name>
</gene>
<dbReference type="eggNOG" id="COG3842">
    <property type="taxonomic scope" value="Bacteria"/>
</dbReference>
<dbReference type="GO" id="GO:0005524">
    <property type="term" value="F:ATP binding"/>
    <property type="evidence" value="ECO:0007669"/>
    <property type="project" value="UniProtKB-KW"/>
</dbReference>
<evidence type="ECO:0000313" key="8">
    <source>
        <dbReference type="Proteomes" id="UP000255101"/>
    </source>
</evidence>
<dbReference type="Pfam" id="PF00005">
    <property type="entry name" value="ABC_tran"/>
    <property type="match status" value="1"/>
</dbReference>
<dbReference type="Proteomes" id="UP000070326">
    <property type="component" value="Unassembled WGS sequence"/>
</dbReference>